<gene>
    <name evidence="9" type="ORF">N24_0165</name>
</gene>
<dbReference type="Gene3D" id="3.40.50.620">
    <property type="entry name" value="HUPs"/>
    <property type="match status" value="1"/>
</dbReference>
<comment type="pathway">
    <text evidence="1">Cofactor biosynthesis; (R)-pantothenate biosynthesis; (R)-pantothenate from (R)-pantoate and beta-alanine: step 1/1.</text>
</comment>
<dbReference type="PANTHER" id="PTHR21299:SF1">
    <property type="entry name" value="PANTOATE--BETA-ALANINE LIGASE"/>
    <property type="match status" value="1"/>
</dbReference>
<evidence type="ECO:0000256" key="1">
    <source>
        <dbReference type="ARBA" id="ARBA00004990"/>
    </source>
</evidence>
<evidence type="ECO:0000313" key="9">
    <source>
        <dbReference type="EMBL" id="BAU94427.1"/>
    </source>
</evidence>
<dbReference type="KEGG" id="csur:N24_0165"/>
<dbReference type="SUPFAM" id="SSF52374">
    <property type="entry name" value="Nucleotidylyl transferase"/>
    <property type="match status" value="1"/>
</dbReference>
<accession>A0A160PL54</accession>
<dbReference type="GO" id="GO:0005524">
    <property type="term" value="F:ATP binding"/>
    <property type="evidence" value="ECO:0007669"/>
    <property type="project" value="UniProtKB-KW"/>
</dbReference>
<dbReference type="InterPro" id="IPR003721">
    <property type="entry name" value="Pantoate_ligase"/>
</dbReference>
<keyword evidence="7" id="KW-0067">ATP-binding</keyword>
<dbReference type="PANTHER" id="PTHR21299">
    <property type="entry name" value="CYTIDYLATE KINASE/PANTOATE-BETA-ALANINE LIGASE"/>
    <property type="match status" value="1"/>
</dbReference>
<reference evidence="9 10" key="1">
    <citation type="submission" date="2016-02" db="EMBL/GenBank/DDBJ databases">
        <title>Corynebacterium glutamicum N24 whole genome sequencing project.</title>
        <authorList>
            <person name="Matsutani M."/>
            <person name="Nangtapong N."/>
            <person name="Yakushi T."/>
            <person name="Matsushita K."/>
        </authorList>
    </citation>
    <scope>NUCLEOTIDE SEQUENCE [LARGE SCALE GENOMIC DNA]</scope>
    <source>
        <strain evidence="9 10">N24</strain>
    </source>
</reference>
<dbReference type="InterPro" id="IPR042176">
    <property type="entry name" value="Pantoate_ligase_C"/>
</dbReference>
<dbReference type="Pfam" id="PF02569">
    <property type="entry name" value="Pantoate_ligase"/>
    <property type="match status" value="1"/>
</dbReference>
<evidence type="ECO:0000313" key="10">
    <source>
        <dbReference type="Proteomes" id="UP000218244"/>
    </source>
</evidence>
<keyword evidence="5" id="KW-0566">Pantothenate biosynthesis</keyword>
<dbReference type="EC" id="6.3.2.1" evidence="3"/>
<dbReference type="GO" id="GO:0004592">
    <property type="term" value="F:pantoate-beta-alanine ligase activity"/>
    <property type="evidence" value="ECO:0007669"/>
    <property type="project" value="UniProtKB-EC"/>
</dbReference>
<evidence type="ECO:0000256" key="6">
    <source>
        <dbReference type="ARBA" id="ARBA00022741"/>
    </source>
</evidence>
<evidence type="ECO:0000256" key="3">
    <source>
        <dbReference type="ARBA" id="ARBA00012219"/>
    </source>
</evidence>
<evidence type="ECO:0000256" key="4">
    <source>
        <dbReference type="ARBA" id="ARBA00022598"/>
    </source>
</evidence>
<dbReference type="EMBL" id="AP017369">
    <property type="protein sequence ID" value="BAU94427.1"/>
    <property type="molecule type" value="Genomic_DNA"/>
</dbReference>
<evidence type="ECO:0000256" key="2">
    <source>
        <dbReference type="ARBA" id="ARBA00009256"/>
    </source>
</evidence>
<evidence type="ECO:0000256" key="7">
    <source>
        <dbReference type="ARBA" id="ARBA00022840"/>
    </source>
</evidence>
<keyword evidence="4" id="KW-0436">Ligase</keyword>
<sequence length="194" mass="21203">MFLPPSVEETYPDSHPILWVRTGEMGSKLEGASRPGHLDGVATVVAKPFNLIRPERAYFGQKDAQQVAIIRRLVSDLNFPVEICSVPIIRAKDGLAESSRNQRLSEANRKDALVLPRALQELAQRCANHEPLNLDGIRDSLRQSPGVELDHVEVVDAATLNPISTNIVEAPAIAVAAIRVGPVRLIDNIELNPS</sequence>
<dbReference type="GO" id="GO:0015940">
    <property type="term" value="P:pantothenate biosynthetic process"/>
    <property type="evidence" value="ECO:0007669"/>
    <property type="project" value="UniProtKB-UniPathway"/>
</dbReference>
<dbReference type="Gene3D" id="3.30.1300.10">
    <property type="entry name" value="Pantoate-beta-alanine ligase, C-terminal domain"/>
    <property type="match status" value="1"/>
</dbReference>
<keyword evidence="10" id="KW-1185">Reference proteome</keyword>
<proteinExistence type="inferred from homology"/>
<organism evidence="9 10">
    <name type="scientific">Corynebacterium suranareeae</name>
    <dbReference type="NCBI Taxonomy" id="2506452"/>
    <lineage>
        <taxon>Bacteria</taxon>
        <taxon>Bacillati</taxon>
        <taxon>Actinomycetota</taxon>
        <taxon>Actinomycetes</taxon>
        <taxon>Mycobacteriales</taxon>
        <taxon>Corynebacteriaceae</taxon>
        <taxon>Corynebacterium</taxon>
    </lineage>
</organism>
<dbReference type="AlphaFoldDB" id="A0A160PL54"/>
<name>A0A160PL54_9CORY</name>
<comment type="similarity">
    <text evidence="2">Belongs to the pantothenate synthetase family.</text>
</comment>
<protein>
    <recommendedName>
        <fullName evidence="3">pantoate--beta-alanine ligase (AMP-forming)</fullName>
        <ecNumber evidence="3">6.3.2.1</ecNumber>
    </recommendedName>
</protein>
<keyword evidence="6" id="KW-0547">Nucleotide-binding</keyword>
<dbReference type="GO" id="GO:0005829">
    <property type="term" value="C:cytosol"/>
    <property type="evidence" value="ECO:0007669"/>
    <property type="project" value="TreeGrafter"/>
</dbReference>
<comment type="catalytic activity">
    <reaction evidence="8">
        <text>(R)-pantoate + beta-alanine + ATP = (R)-pantothenate + AMP + diphosphate + H(+)</text>
        <dbReference type="Rhea" id="RHEA:10912"/>
        <dbReference type="ChEBI" id="CHEBI:15378"/>
        <dbReference type="ChEBI" id="CHEBI:15980"/>
        <dbReference type="ChEBI" id="CHEBI:29032"/>
        <dbReference type="ChEBI" id="CHEBI:30616"/>
        <dbReference type="ChEBI" id="CHEBI:33019"/>
        <dbReference type="ChEBI" id="CHEBI:57966"/>
        <dbReference type="ChEBI" id="CHEBI:456215"/>
        <dbReference type="EC" id="6.3.2.1"/>
    </reaction>
</comment>
<dbReference type="UniPathway" id="UPA00028">
    <property type="reaction ID" value="UER00005"/>
</dbReference>
<evidence type="ECO:0000256" key="5">
    <source>
        <dbReference type="ARBA" id="ARBA00022655"/>
    </source>
</evidence>
<evidence type="ECO:0000256" key="8">
    <source>
        <dbReference type="ARBA" id="ARBA00048258"/>
    </source>
</evidence>
<dbReference type="Proteomes" id="UP000218244">
    <property type="component" value="Chromosome"/>
</dbReference>
<dbReference type="InterPro" id="IPR014729">
    <property type="entry name" value="Rossmann-like_a/b/a_fold"/>
</dbReference>